<dbReference type="InterPro" id="IPR003594">
    <property type="entry name" value="HATPase_dom"/>
</dbReference>
<dbReference type="CDD" id="cd17546">
    <property type="entry name" value="REC_hyHK_CKI1_RcsC-like"/>
    <property type="match status" value="1"/>
</dbReference>
<dbReference type="InterPro" id="IPR050956">
    <property type="entry name" value="2C_system_His_kinase"/>
</dbReference>
<dbReference type="FunFam" id="1.10.287.130:FF:000015">
    <property type="entry name" value="Histidine kinase 4"/>
    <property type="match status" value="1"/>
</dbReference>
<dbReference type="SMART" id="SM01079">
    <property type="entry name" value="CHASE"/>
    <property type="match status" value="1"/>
</dbReference>
<evidence type="ECO:0000259" key="14">
    <source>
        <dbReference type="PROSITE" id="PS50839"/>
    </source>
</evidence>
<dbReference type="SUPFAM" id="SSF47384">
    <property type="entry name" value="Homodimeric domain of signal transducing histidine kinase"/>
    <property type="match status" value="1"/>
</dbReference>
<evidence type="ECO:0000256" key="9">
    <source>
        <dbReference type="ARBA" id="ARBA00023136"/>
    </source>
</evidence>
<accession>A0AA38G3L8</accession>
<evidence type="ECO:0000256" key="5">
    <source>
        <dbReference type="ARBA" id="ARBA00022679"/>
    </source>
</evidence>
<dbReference type="Pfam" id="PF24896">
    <property type="entry name" value="Receiver_CRE1"/>
    <property type="match status" value="1"/>
</dbReference>
<dbReference type="PRINTS" id="PR00344">
    <property type="entry name" value="BCTRLSENSOR"/>
</dbReference>
<dbReference type="EMBL" id="JAHRHJ020000005">
    <property type="protein sequence ID" value="KAH9315451.1"/>
    <property type="molecule type" value="Genomic_DNA"/>
</dbReference>
<feature type="transmembrane region" description="Helical" evidence="11">
    <location>
        <begin position="65"/>
        <end position="82"/>
    </location>
</feature>
<dbReference type="InterPro" id="IPR006189">
    <property type="entry name" value="CHASE_dom"/>
</dbReference>
<proteinExistence type="predicted"/>
<evidence type="ECO:0000256" key="8">
    <source>
        <dbReference type="ARBA" id="ARBA00022989"/>
    </source>
</evidence>
<feature type="non-terminal residue" evidence="15">
    <location>
        <position position="1"/>
    </location>
</feature>
<dbReference type="Pfam" id="PF02518">
    <property type="entry name" value="HATPase_c"/>
    <property type="match status" value="1"/>
</dbReference>
<dbReference type="PANTHER" id="PTHR43719">
    <property type="entry name" value="TWO-COMPONENT HISTIDINE KINASE"/>
    <property type="match status" value="1"/>
</dbReference>
<dbReference type="Pfam" id="PF03924">
    <property type="entry name" value="CHASE"/>
    <property type="match status" value="1"/>
</dbReference>
<dbReference type="Proteomes" id="UP000824469">
    <property type="component" value="Unassembled WGS sequence"/>
</dbReference>
<keyword evidence="8 11" id="KW-1133">Transmembrane helix</keyword>
<dbReference type="PROSITE" id="PS50839">
    <property type="entry name" value="CHASE"/>
    <property type="match status" value="1"/>
</dbReference>
<evidence type="ECO:0000256" key="1">
    <source>
        <dbReference type="ARBA" id="ARBA00000085"/>
    </source>
</evidence>
<dbReference type="SMART" id="SM00388">
    <property type="entry name" value="HisKA"/>
    <property type="match status" value="1"/>
</dbReference>
<evidence type="ECO:0000256" key="11">
    <source>
        <dbReference type="SAM" id="Phobius"/>
    </source>
</evidence>
<keyword evidence="4 10" id="KW-0597">Phosphoprotein</keyword>
<keyword evidence="16" id="KW-1185">Reference proteome</keyword>
<dbReference type="InterPro" id="IPR005467">
    <property type="entry name" value="His_kinase_dom"/>
</dbReference>
<evidence type="ECO:0000256" key="2">
    <source>
        <dbReference type="ARBA" id="ARBA00004127"/>
    </source>
</evidence>
<evidence type="ECO:0000256" key="6">
    <source>
        <dbReference type="ARBA" id="ARBA00022692"/>
    </source>
</evidence>
<dbReference type="AlphaFoldDB" id="A0AA38G3L8"/>
<feature type="domain" description="CHASE" evidence="14">
    <location>
        <begin position="133"/>
        <end position="344"/>
    </location>
</feature>
<dbReference type="Gene3D" id="6.10.250.1190">
    <property type="match status" value="1"/>
</dbReference>
<dbReference type="SMART" id="SM00387">
    <property type="entry name" value="HATPase_c"/>
    <property type="match status" value="1"/>
</dbReference>
<reference evidence="15 16" key="1">
    <citation type="journal article" date="2021" name="Nat. Plants">
        <title>The Taxus genome provides insights into paclitaxel biosynthesis.</title>
        <authorList>
            <person name="Xiong X."/>
            <person name="Gou J."/>
            <person name="Liao Q."/>
            <person name="Li Y."/>
            <person name="Zhou Q."/>
            <person name="Bi G."/>
            <person name="Li C."/>
            <person name="Du R."/>
            <person name="Wang X."/>
            <person name="Sun T."/>
            <person name="Guo L."/>
            <person name="Liang H."/>
            <person name="Lu P."/>
            <person name="Wu Y."/>
            <person name="Zhang Z."/>
            <person name="Ro D.K."/>
            <person name="Shang Y."/>
            <person name="Huang S."/>
            <person name="Yan J."/>
        </authorList>
    </citation>
    <scope>NUCLEOTIDE SEQUENCE [LARGE SCALE GENOMIC DNA]</scope>
    <source>
        <strain evidence="15">Ta-2019</strain>
    </source>
</reference>
<comment type="caution">
    <text evidence="15">The sequence shown here is derived from an EMBL/GenBank/DDBJ whole genome shotgun (WGS) entry which is preliminary data.</text>
</comment>
<keyword evidence="6 11" id="KW-0812">Transmembrane</keyword>
<dbReference type="InterPro" id="IPR011006">
    <property type="entry name" value="CheY-like_superfamily"/>
</dbReference>
<dbReference type="SUPFAM" id="SSF52172">
    <property type="entry name" value="CheY-like"/>
    <property type="match status" value="2"/>
</dbReference>
<evidence type="ECO:0000259" key="12">
    <source>
        <dbReference type="PROSITE" id="PS50109"/>
    </source>
</evidence>
<feature type="transmembrane region" description="Helical" evidence="11">
    <location>
        <begin position="353"/>
        <end position="376"/>
    </location>
</feature>
<feature type="modified residue" description="4-aspartylphosphate" evidence="10">
    <location>
        <position position="785"/>
    </location>
</feature>
<dbReference type="EC" id="2.7.13.3" evidence="3"/>
<comment type="catalytic activity">
    <reaction evidence="1">
        <text>ATP + protein L-histidine = ADP + protein N-phospho-L-histidine.</text>
        <dbReference type="EC" id="2.7.13.3"/>
    </reaction>
</comment>
<dbReference type="InterPro" id="IPR042240">
    <property type="entry name" value="CHASE_sf"/>
</dbReference>
<evidence type="ECO:0000256" key="4">
    <source>
        <dbReference type="ARBA" id="ARBA00022553"/>
    </source>
</evidence>
<dbReference type="Pfam" id="PF00512">
    <property type="entry name" value="HisKA"/>
    <property type="match status" value="1"/>
</dbReference>
<dbReference type="Gene3D" id="3.40.50.2300">
    <property type="match status" value="1"/>
</dbReference>
<feature type="domain" description="Response regulatory" evidence="13">
    <location>
        <begin position="725"/>
        <end position="860"/>
    </location>
</feature>
<feature type="domain" description="Response regulatory" evidence="13">
    <location>
        <begin position="887"/>
        <end position="1024"/>
    </location>
</feature>
<gene>
    <name evidence="15" type="ORF">KI387_024078</name>
</gene>
<keyword evidence="5" id="KW-0808">Transferase</keyword>
<dbReference type="Pfam" id="PF00072">
    <property type="entry name" value="Response_reg"/>
    <property type="match status" value="1"/>
</dbReference>
<evidence type="ECO:0000313" key="15">
    <source>
        <dbReference type="EMBL" id="KAH9315451.1"/>
    </source>
</evidence>
<dbReference type="CDD" id="cd00082">
    <property type="entry name" value="HisKA"/>
    <property type="match status" value="1"/>
</dbReference>
<dbReference type="CDD" id="cd16922">
    <property type="entry name" value="HATPase_EvgS-ArcB-TorS-like"/>
    <property type="match status" value="1"/>
</dbReference>
<dbReference type="Gene3D" id="3.30.565.10">
    <property type="entry name" value="Histidine kinase-like ATPase, C-terminal domain"/>
    <property type="match status" value="1"/>
</dbReference>
<feature type="domain" description="Histidine kinase" evidence="12">
    <location>
        <begin position="412"/>
        <end position="700"/>
    </location>
</feature>
<evidence type="ECO:0000256" key="3">
    <source>
        <dbReference type="ARBA" id="ARBA00012438"/>
    </source>
</evidence>
<dbReference type="Gene3D" id="3.30.450.350">
    <property type="entry name" value="CHASE domain"/>
    <property type="match status" value="1"/>
</dbReference>
<dbReference type="SUPFAM" id="SSF55874">
    <property type="entry name" value="ATPase domain of HSP90 chaperone/DNA topoisomerase II/histidine kinase"/>
    <property type="match status" value="1"/>
</dbReference>
<evidence type="ECO:0000313" key="16">
    <source>
        <dbReference type="Proteomes" id="UP000824469"/>
    </source>
</evidence>
<dbReference type="Gene3D" id="1.10.287.130">
    <property type="match status" value="1"/>
</dbReference>
<dbReference type="InterPro" id="IPR001789">
    <property type="entry name" value="Sig_transdc_resp-reg_receiver"/>
</dbReference>
<keyword evidence="9 11" id="KW-0472">Membrane</keyword>
<dbReference type="PROSITE" id="PS50109">
    <property type="entry name" value="HIS_KIN"/>
    <property type="match status" value="1"/>
</dbReference>
<protein>
    <recommendedName>
        <fullName evidence="3">histidine kinase</fullName>
        <ecNumber evidence="3">2.7.13.3</ecNumber>
    </recommendedName>
</protein>
<evidence type="ECO:0000256" key="10">
    <source>
        <dbReference type="PROSITE-ProRule" id="PRU00169"/>
    </source>
</evidence>
<name>A0AA38G3L8_TAXCH</name>
<feature type="modified residue" description="4-aspartylphosphate" evidence="10">
    <location>
        <position position="937"/>
    </location>
</feature>
<evidence type="ECO:0000259" key="13">
    <source>
        <dbReference type="PROSITE" id="PS50110"/>
    </source>
</evidence>
<dbReference type="FunFam" id="3.30.450.350:FF:000001">
    <property type="entry name" value="Histidine kinase 4"/>
    <property type="match status" value="1"/>
</dbReference>
<dbReference type="InterPro" id="IPR036890">
    <property type="entry name" value="HATPase_C_sf"/>
</dbReference>
<organism evidence="15 16">
    <name type="scientific">Taxus chinensis</name>
    <name type="common">Chinese yew</name>
    <name type="synonym">Taxus wallichiana var. chinensis</name>
    <dbReference type="NCBI Taxonomy" id="29808"/>
    <lineage>
        <taxon>Eukaryota</taxon>
        <taxon>Viridiplantae</taxon>
        <taxon>Streptophyta</taxon>
        <taxon>Embryophyta</taxon>
        <taxon>Tracheophyta</taxon>
        <taxon>Spermatophyta</taxon>
        <taxon>Pinopsida</taxon>
        <taxon>Pinidae</taxon>
        <taxon>Conifers II</taxon>
        <taxon>Cupressales</taxon>
        <taxon>Taxaceae</taxon>
        <taxon>Taxus</taxon>
    </lineage>
</organism>
<comment type="subcellular location">
    <subcellularLocation>
        <location evidence="2">Endomembrane system</location>
        <topology evidence="2">Multi-pass membrane protein</topology>
    </subcellularLocation>
</comment>
<dbReference type="PROSITE" id="PS50110">
    <property type="entry name" value="RESPONSE_REGULATORY"/>
    <property type="match status" value="2"/>
</dbReference>
<sequence>MVTQSWGLHGGSTSDCGSTIHKTTRFGRLSVTWSDSFKVKNSMEQHQTSKPSKPSRLGRSWRTKLLILWVLCGVIGSLWLFISMNADINERRKEILASMCDERARMLQDQFSVSMNHVHALAILISTFHHRKQPSAMNQKTFAEYAARTSFERPLVSGVSYAQRILHEEREQFERKQGWSIKNMETNKTSSKQDEYAPVIFSQETVSYIASLDMMSGKEDHENILRARASGRAVLTCPFRLLNSMHLGVVLTFAVYTTDLPSDCTPEERIQATAGYLGGAFDVESLVKNLLRQLAGNQAITVNVYDMTNSSVPLRMYGPEVTDDEISHVSTLDFGDPIRKHEMRCRYNQRQPLPWSAITTSVGIQVIVLLVGHIFYAAIIRIARVEDDFRKMEELKGQAEAADIAKSQFLATVSHEIRTPMNGVLGMLQMLMDTDLDPIQQDYARAAQASGKALIKLINEVLDQAKIESGRIELEAVPFDLREILDDVLSLFSGKSRDKGVELAVFVSNQVPEFLVGDPGRFRQIIINLVGNSIKFTKQGHIFVCVHLAEQMKTVMETNKEALSKWQTEGSKNCSRGSWKTLSGYETADGRNSWETFKLLLSNAKLPQPGTSENCLGYISDTVHLIVGVEDTGIGIPLNAQKHVFVPFMQVDSSTSRKYGGTGIGLSISRCLVELMGGEVKFVSQPGVGSTFTFSIVLRKAHTRSQEDLNQPLSGALPTSLKGLKAVVVDGRAVRAAVTKSHLQRLGVQVETVYDFNSTLAALSGESNDDVSNSGTGMADVIIVDDEAWGPGTGLAFPQILRESMVNRNSGIPYLPKMILLATTNNISESEKGKATGFLETVVVKPLRASVMAACLQQALGIGNKKPQGKGISNWPISPRSLLSGKKILVVDDNKVNRRVAAGALKKYGATLECAEGGKVAVAMLQPPHLFDACFMDVQMPEIDGFEATRQVRNLECLVNKQNETGSGSKETHRNVMKWHVPILAMTADVIHATHEECLRCGMDGYVSKPFEEEQLYGAVAPFMESNTIRHKVSKILLAYSYVKNLQLILYR</sequence>
<dbReference type="InterPro" id="IPR003661">
    <property type="entry name" value="HisK_dim/P_dom"/>
</dbReference>
<dbReference type="GO" id="GO:0000155">
    <property type="term" value="F:phosphorelay sensor kinase activity"/>
    <property type="evidence" value="ECO:0007669"/>
    <property type="project" value="InterPro"/>
</dbReference>
<dbReference type="InterPro" id="IPR056839">
    <property type="entry name" value="Receiver_AHK4/CRE1_1st"/>
</dbReference>
<dbReference type="InterPro" id="IPR004358">
    <property type="entry name" value="Sig_transdc_His_kin-like_C"/>
</dbReference>
<evidence type="ECO:0000256" key="7">
    <source>
        <dbReference type="ARBA" id="ARBA00022777"/>
    </source>
</evidence>
<dbReference type="InterPro" id="IPR036097">
    <property type="entry name" value="HisK_dim/P_sf"/>
</dbReference>
<dbReference type="PANTHER" id="PTHR43719:SF51">
    <property type="entry name" value="HISTIDINE KINASE 4"/>
    <property type="match status" value="1"/>
</dbReference>
<dbReference type="GO" id="GO:0005634">
    <property type="term" value="C:nucleus"/>
    <property type="evidence" value="ECO:0007669"/>
    <property type="project" value="TreeGrafter"/>
</dbReference>
<dbReference type="OMA" id="RGIYQWM"/>
<keyword evidence="7" id="KW-0418">Kinase</keyword>
<dbReference type="SMART" id="SM00448">
    <property type="entry name" value="REC"/>
    <property type="match status" value="1"/>
</dbReference>
<dbReference type="GO" id="GO:0012505">
    <property type="term" value="C:endomembrane system"/>
    <property type="evidence" value="ECO:0007669"/>
    <property type="project" value="UniProtKB-SubCell"/>
</dbReference>